<dbReference type="Gene3D" id="3.40.30.10">
    <property type="entry name" value="Glutaredoxin"/>
    <property type="match status" value="1"/>
</dbReference>
<name>A0A212CLW1_CEREH</name>
<dbReference type="PANTHER" id="PTHR10681">
    <property type="entry name" value="THIOREDOXIN PEROXIDASE"/>
    <property type="match status" value="1"/>
</dbReference>
<comment type="function">
    <text evidence="8">Thiol-specific peroxidase that catalyzes the reduction of hydrogen peroxide and organic hydroperoxides to water and alcohols, respectively. Plays a role in cell protection against oxidative stress by detoxifying peroxides and as sensor of hydrogen peroxide-mediated signaling events. Might participate in the signaling cascades of growth factors and tumor necrosis factor-alpha by regulating the intracellular concentrations of H(2)O(2). Reduces an intramolecular disulfide bond in GDPD5 that gates the ability to GDPD5 to drive postmitotic motor neuron differentiation.</text>
</comment>
<dbReference type="InterPro" id="IPR000866">
    <property type="entry name" value="AhpC/TSA"/>
</dbReference>
<dbReference type="InterPro" id="IPR050217">
    <property type="entry name" value="Peroxiredoxin"/>
</dbReference>
<proteinExistence type="inferred from homology"/>
<gene>
    <name evidence="13" type="ORF">Celaphus_00018491</name>
</gene>
<evidence type="ECO:0000256" key="4">
    <source>
        <dbReference type="ARBA" id="ARBA00023157"/>
    </source>
</evidence>
<dbReference type="GO" id="GO:0005829">
    <property type="term" value="C:cytosol"/>
    <property type="evidence" value="ECO:0007669"/>
    <property type="project" value="TreeGrafter"/>
</dbReference>
<dbReference type="EMBL" id="MKHE01000017">
    <property type="protein sequence ID" value="OWK06892.1"/>
    <property type="molecule type" value="Genomic_DNA"/>
</dbReference>
<keyword evidence="3" id="KW-0560">Oxidoreductase</keyword>
<evidence type="ECO:0000256" key="10">
    <source>
        <dbReference type="ARBA" id="ARBA00049091"/>
    </source>
</evidence>
<evidence type="ECO:0000256" key="2">
    <source>
        <dbReference type="ARBA" id="ARBA00013017"/>
    </source>
</evidence>
<evidence type="ECO:0000256" key="3">
    <source>
        <dbReference type="ARBA" id="ARBA00023002"/>
    </source>
</evidence>
<dbReference type="GO" id="GO:0045321">
    <property type="term" value="P:leukocyte activation"/>
    <property type="evidence" value="ECO:0007669"/>
    <property type="project" value="TreeGrafter"/>
</dbReference>
<accession>A0A212CLW1</accession>
<dbReference type="GO" id="GO:0042744">
    <property type="term" value="P:hydrogen peroxide catabolic process"/>
    <property type="evidence" value="ECO:0007669"/>
    <property type="project" value="TreeGrafter"/>
</dbReference>
<evidence type="ECO:0000256" key="1">
    <source>
        <dbReference type="ARBA" id="ARBA00009796"/>
    </source>
</evidence>
<dbReference type="GO" id="GO:0045454">
    <property type="term" value="P:cell redox homeostasis"/>
    <property type="evidence" value="ECO:0007669"/>
    <property type="project" value="TreeGrafter"/>
</dbReference>
<feature type="domain" description="Alkyl hydroperoxide reductase subunit C/ Thiol specific antioxidant" evidence="12">
    <location>
        <begin position="2"/>
        <end position="120"/>
    </location>
</feature>
<evidence type="ECO:0000256" key="6">
    <source>
        <dbReference type="ARBA" id="ARBA00040771"/>
    </source>
</evidence>
<keyword evidence="14" id="KW-1185">Reference proteome</keyword>
<dbReference type="PIRSF" id="PIRSF000239">
    <property type="entry name" value="AHPC"/>
    <property type="match status" value="1"/>
</dbReference>
<dbReference type="OrthoDB" id="185659at2759"/>
<evidence type="ECO:0000256" key="8">
    <source>
        <dbReference type="ARBA" id="ARBA00045796"/>
    </source>
</evidence>
<evidence type="ECO:0000256" key="7">
    <source>
        <dbReference type="ARBA" id="ARBA00042157"/>
    </source>
</evidence>
<sequence length="145" mass="16438">MPDDQFKDTSPSDYKGRYDVFVSYPLDLAFVCPVERIAFSDRAEEFKKLSCQVTGASVVLTSVTWCGSAYPRKKKDWGHAHSLISEPEHTVAQYCGVLKADEGFSFRNLFITDDEGIFRQITIKDLPVGRSVDERLRLVQAFPVH</sequence>
<evidence type="ECO:0000313" key="14">
    <source>
        <dbReference type="Proteomes" id="UP000242450"/>
    </source>
</evidence>
<feature type="active site" description="Cysteine sulfenic acid (-SOH) intermediate; for peroxidase activity" evidence="11">
    <location>
        <position position="32"/>
    </location>
</feature>
<keyword evidence="4" id="KW-1015">Disulfide bond</keyword>
<keyword evidence="5" id="KW-0676">Redox-active center</keyword>
<evidence type="ECO:0000313" key="13">
    <source>
        <dbReference type="EMBL" id="OWK06892.1"/>
    </source>
</evidence>
<evidence type="ECO:0000256" key="5">
    <source>
        <dbReference type="ARBA" id="ARBA00023284"/>
    </source>
</evidence>
<dbReference type="InterPro" id="IPR024706">
    <property type="entry name" value="Peroxiredoxin_AhpC-typ"/>
</dbReference>
<dbReference type="AlphaFoldDB" id="A0A212CLW1"/>
<dbReference type="EC" id="1.11.1.24" evidence="2"/>
<reference evidence="13 14" key="1">
    <citation type="journal article" date="2018" name="Mol. Genet. Genomics">
        <title>The red deer Cervus elaphus genome CerEla1.0: sequencing, annotating, genes, and chromosomes.</title>
        <authorList>
            <person name="Bana N.A."/>
            <person name="Nyiri A."/>
            <person name="Nagy J."/>
            <person name="Frank K."/>
            <person name="Nagy T."/>
            <person name="Steger V."/>
            <person name="Schiller M."/>
            <person name="Lakatos P."/>
            <person name="Sugar L."/>
            <person name="Horn P."/>
            <person name="Barta E."/>
            <person name="Orosz L."/>
        </authorList>
    </citation>
    <scope>NUCLEOTIDE SEQUENCE [LARGE SCALE GENOMIC DNA]</scope>
    <source>
        <strain evidence="13">Hungarian</strain>
    </source>
</reference>
<protein>
    <recommendedName>
        <fullName evidence="6">Peroxiredoxin-1</fullName>
        <ecNumber evidence="2">1.11.1.24</ecNumber>
    </recommendedName>
    <alternativeName>
        <fullName evidence="7">Thioredoxin-dependent peroxiredoxin 1</fullName>
    </alternativeName>
</protein>
<evidence type="ECO:0000259" key="12">
    <source>
        <dbReference type="Pfam" id="PF00578"/>
    </source>
</evidence>
<organism evidence="13 14">
    <name type="scientific">Cervus elaphus hippelaphus</name>
    <name type="common">European red deer</name>
    <dbReference type="NCBI Taxonomy" id="46360"/>
    <lineage>
        <taxon>Eukaryota</taxon>
        <taxon>Metazoa</taxon>
        <taxon>Chordata</taxon>
        <taxon>Craniata</taxon>
        <taxon>Vertebrata</taxon>
        <taxon>Euteleostomi</taxon>
        <taxon>Mammalia</taxon>
        <taxon>Eutheria</taxon>
        <taxon>Laurasiatheria</taxon>
        <taxon>Artiodactyla</taxon>
        <taxon>Ruminantia</taxon>
        <taxon>Pecora</taxon>
        <taxon>Cervidae</taxon>
        <taxon>Cervinae</taxon>
        <taxon>Cervus</taxon>
    </lineage>
</organism>
<dbReference type="PANTHER" id="PTHR10681:SF111">
    <property type="entry name" value="PEROXIREDOXIN-1"/>
    <property type="match status" value="1"/>
</dbReference>
<comment type="caution">
    <text evidence="13">The sequence shown here is derived from an EMBL/GenBank/DDBJ whole genome shotgun (WGS) entry which is preliminary data.</text>
</comment>
<evidence type="ECO:0000256" key="11">
    <source>
        <dbReference type="PIRSR" id="PIRSR000239-1"/>
    </source>
</evidence>
<dbReference type="GO" id="GO:0008379">
    <property type="term" value="F:thioredoxin peroxidase activity"/>
    <property type="evidence" value="ECO:0007669"/>
    <property type="project" value="TreeGrafter"/>
</dbReference>
<comment type="catalytic activity">
    <reaction evidence="10">
        <text>a hydroperoxide + [thioredoxin]-dithiol = an alcohol + [thioredoxin]-disulfide + H2O</text>
        <dbReference type="Rhea" id="RHEA:62620"/>
        <dbReference type="Rhea" id="RHEA-COMP:10698"/>
        <dbReference type="Rhea" id="RHEA-COMP:10700"/>
        <dbReference type="ChEBI" id="CHEBI:15377"/>
        <dbReference type="ChEBI" id="CHEBI:29950"/>
        <dbReference type="ChEBI" id="CHEBI:30879"/>
        <dbReference type="ChEBI" id="CHEBI:35924"/>
        <dbReference type="ChEBI" id="CHEBI:50058"/>
        <dbReference type="EC" id="1.11.1.24"/>
    </reaction>
</comment>
<dbReference type="SUPFAM" id="SSF52833">
    <property type="entry name" value="Thioredoxin-like"/>
    <property type="match status" value="1"/>
</dbReference>
<dbReference type="InterPro" id="IPR036249">
    <property type="entry name" value="Thioredoxin-like_sf"/>
</dbReference>
<comment type="similarity">
    <text evidence="1">Belongs to the peroxiredoxin family. AhpC/Prx1 subfamily.</text>
</comment>
<dbReference type="Proteomes" id="UP000242450">
    <property type="component" value="Chromosome 17"/>
</dbReference>
<evidence type="ECO:0000256" key="9">
    <source>
        <dbReference type="ARBA" id="ARBA00046955"/>
    </source>
</evidence>
<comment type="subunit">
    <text evidence="9">Homodimer; disulfide-linked, upon oxidation. 5 homodimers assemble to form a ring-like decamer. Interacts with GDPD5; forms a mixed-disulfide with GDPD5. Interacts with SESN1 and SESN2. Interacts with FAM107A.</text>
</comment>
<dbReference type="GO" id="GO:0019430">
    <property type="term" value="P:removal of superoxide radicals"/>
    <property type="evidence" value="ECO:0007669"/>
    <property type="project" value="TreeGrafter"/>
</dbReference>
<dbReference type="Pfam" id="PF00578">
    <property type="entry name" value="AhpC-TSA"/>
    <property type="match status" value="1"/>
</dbReference>